<dbReference type="AlphaFoldDB" id="C5BIF6"/>
<reference evidence="2 3" key="1">
    <citation type="journal article" date="2009" name="PLoS ONE">
        <title>The complete genome of Teredinibacter turnerae T7901: an intracellular endosymbiont of marine wood-boring bivalves (shipworms).</title>
        <authorList>
            <person name="Yang J.C."/>
            <person name="Madupu R."/>
            <person name="Durkin A.S."/>
            <person name="Ekborg N.A."/>
            <person name="Pedamallu C.S."/>
            <person name="Hostetler J.B."/>
            <person name="Radune D."/>
            <person name="Toms B.S."/>
            <person name="Henrissat B."/>
            <person name="Coutinho P.M."/>
            <person name="Schwarz S."/>
            <person name="Field L."/>
            <person name="Trindade-Silva A.E."/>
            <person name="Soares C.A.G."/>
            <person name="Elshahawi S."/>
            <person name="Hanora A."/>
            <person name="Schmidt E.W."/>
            <person name="Haygood M.G."/>
            <person name="Posfai J."/>
            <person name="Benner J."/>
            <person name="Madinger C."/>
            <person name="Nove J."/>
            <person name="Anton B."/>
            <person name="Chaudhary K."/>
            <person name="Foster J."/>
            <person name="Holman A."/>
            <person name="Kumar S."/>
            <person name="Lessard P.A."/>
            <person name="Luyten Y.A."/>
            <person name="Slatko B."/>
            <person name="Wood N."/>
            <person name="Wu B."/>
            <person name="Teplitski M."/>
            <person name="Mougous J.D."/>
            <person name="Ward N."/>
            <person name="Eisen J.A."/>
            <person name="Badger J.H."/>
            <person name="Distel D.L."/>
        </authorList>
    </citation>
    <scope>NUCLEOTIDE SEQUENCE [LARGE SCALE GENOMIC DNA]</scope>
    <source>
        <strain evidence="3">ATCC 39867 / T7901</strain>
    </source>
</reference>
<dbReference type="EMBL" id="CP001614">
    <property type="protein sequence ID" value="ACR13199.1"/>
    <property type="molecule type" value="Genomic_DNA"/>
</dbReference>
<gene>
    <name evidence="2" type="ordered locus">TERTU_4340</name>
</gene>
<accession>C5BIF6</accession>
<dbReference type="STRING" id="377629.TERTU_4340"/>
<keyword evidence="1" id="KW-0812">Transmembrane</keyword>
<keyword evidence="1" id="KW-1133">Transmembrane helix</keyword>
<keyword evidence="1" id="KW-0472">Membrane</keyword>
<dbReference type="Proteomes" id="UP000009080">
    <property type="component" value="Chromosome"/>
</dbReference>
<feature type="transmembrane region" description="Helical" evidence="1">
    <location>
        <begin position="57"/>
        <end position="80"/>
    </location>
</feature>
<dbReference type="KEGG" id="ttu:TERTU_4340"/>
<proteinExistence type="predicted"/>
<sequence length="180" mass="20531">MSDVEMRCFSAVQYWQRKELAQQLKDTLTSFLPHPLSLQGASSTAKSNTWTLVKVPLIAILFPLLLLIWLARVLFALVLYPYRYLSTLPVPQGLHSPGERNIQGIHRAFSPYNDLSPAYYLLCVNDWVTILYGVDAARKHQIETYLFAQSSSRFIRPGEAPSRQHISLARESLSRALGYY</sequence>
<protein>
    <submittedName>
        <fullName evidence="2">Uncharacterized protein</fullName>
    </submittedName>
</protein>
<evidence type="ECO:0000313" key="2">
    <source>
        <dbReference type="EMBL" id="ACR13199.1"/>
    </source>
</evidence>
<dbReference type="HOGENOM" id="CLU_1495504_0_0_6"/>
<organism evidence="2 3">
    <name type="scientific">Teredinibacter turnerae (strain ATCC 39867 / T7901)</name>
    <dbReference type="NCBI Taxonomy" id="377629"/>
    <lineage>
        <taxon>Bacteria</taxon>
        <taxon>Pseudomonadati</taxon>
        <taxon>Pseudomonadota</taxon>
        <taxon>Gammaproteobacteria</taxon>
        <taxon>Cellvibrionales</taxon>
        <taxon>Cellvibrionaceae</taxon>
        <taxon>Teredinibacter</taxon>
    </lineage>
</organism>
<keyword evidence="3" id="KW-1185">Reference proteome</keyword>
<dbReference type="eggNOG" id="ENOG5033CJG">
    <property type="taxonomic scope" value="Bacteria"/>
</dbReference>
<name>C5BIF6_TERTT</name>
<evidence type="ECO:0000256" key="1">
    <source>
        <dbReference type="SAM" id="Phobius"/>
    </source>
</evidence>
<evidence type="ECO:0000313" key="3">
    <source>
        <dbReference type="Proteomes" id="UP000009080"/>
    </source>
</evidence>